<evidence type="ECO:0000313" key="7">
    <source>
        <dbReference type="Proteomes" id="UP001589613"/>
    </source>
</evidence>
<protein>
    <submittedName>
        <fullName evidence="6">TraR/DksA family transcriptional regulator</fullName>
    </submittedName>
</protein>
<dbReference type="PANTHER" id="PTHR33823">
    <property type="entry name" value="RNA POLYMERASE-BINDING TRANSCRIPTION FACTOR DKSA-RELATED"/>
    <property type="match status" value="1"/>
</dbReference>
<dbReference type="Proteomes" id="UP001589613">
    <property type="component" value="Unassembled WGS sequence"/>
</dbReference>
<dbReference type="EMBL" id="JBHMAX010000016">
    <property type="protein sequence ID" value="MFB9732054.1"/>
    <property type="molecule type" value="Genomic_DNA"/>
</dbReference>
<dbReference type="RefSeq" id="WP_141339014.1">
    <property type="nucleotide sequence ID" value="NZ_JBHMAX010000016.1"/>
</dbReference>
<evidence type="ECO:0000256" key="3">
    <source>
        <dbReference type="ARBA" id="ARBA00022833"/>
    </source>
</evidence>
<reference evidence="6 7" key="1">
    <citation type="submission" date="2024-09" db="EMBL/GenBank/DDBJ databases">
        <authorList>
            <person name="Sun Q."/>
            <person name="Mori K."/>
        </authorList>
    </citation>
    <scope>NUCLEOTIDE SEQUENCE [LARGE SCALE GENOMIC DNA]</scope>
    <source>
        <strain evidence="6 7">JCM 12763</strain>
    </source>
</reference>
<evidence type="ECO:0000313" key="6">
    <source>
        <dbReference type="EMBL" id="MFB9732054.1"/>
    </source>
</evidence>
<name>A0ABV5V2P0_9MICO</name>
<dbReference type="InterPro" id="IPR000962">
    <property type="entry name" value="Znf_DskA_TraR"/>
</dbReference>
<dbReference type="PANTHER" id="PTHR33823:SF4">
    <property type="entry name" value="GENERAL STRESS PROTEIN 16O"/>
    <property type="match status" value="1"/>
</dbReference>
<evidence type="ECO:0000256" key="4">
    <source>
        <dbReference type="PROSITE-ProRule" id="PRU00510"/>
    </source>
</evidence>
<organism evidence="6 7">
    <name type="scientific">Ornithinimicrobium kibberense</name>
    <dbReference type="NCBI Taxonomy" id="282060"/>
    <lineage>
        <taxon>Bacteria</taxon>
        <taxon>Bacillati</taxon>
        <taxon>Actinomycetota</taxon>
        <taxon>Actinomycetes</taxon>
        <taxon>Micrococcales</taxon>
        <taxon>Ornithinimicrobiaceae</taxon>
        <taxon>Ornithinimicrobium</taxon>
    </lineage>
</organism>
<comment type="caution">
    <text evidence="6">The sequence shown here is derived from an EMBL/GenBank/DDBJ whole genome shotgun (WGS) entry which is preliminary data.</text>
</comment>
<dbReference type="PROSITE" id="PS51128">
    <property type="entry name" value="ZF_DKSA_2"/>
    <property type="match status" value="1"/>
</dbReference>
<dbReference type="Gene3D" id="1.20.120.910">
    <property type="entry name" value="DksA, coiled-coil domain"/>
    <property type="match status" value="1"/>
</dbReference>
<evidence type="ECO:0000256" key="2">
    <source>
        <dbReference type="ARBA" id="ARBA00022771"/>
    </source>
</evidence>
<keyword evidence="1" id="KW-0479">Metal-binding</keyword>
<accession>A0ABV5V2P0</accession>
<feature type="domain" description="Zinc finger DksA/TraR C4-type" evidence="5">
    <location>
        <begin position="76"/>
        <end position="104"/>
    </location>
</feature>
<evidence type="ECO:0000259" key="5">
    <source>
        <dbReference type="Pfam" id="PF01258"/>
    </source>
</evidence>
<sequence length="107" mass="11597">MDAQVRTVLEAKEAEIVEEMATLSRPTQEQGSISFGKRVGDGTAMAVDRLTAVTAHDNLQGLLDAVRHALARLDEGRYGVCEVCGEPIPQGRLEARPWATTCVAHPR</sequence>
<keyword evidence="3" id="KW-0862">Zinc</keyword>
<dbReference type="SUPFAM" id="SSF57716">
    <property type="entry name" value="Glucocorticoid receptor-like (DNA-binding domain)"/>
    <property type="match status" value="1"/>
</dbReference>
<proteinExistence type="predicted"/>
<keyword evidence="7" id="KW-1185">Reference proteome</keyword>
<gene>
    <name evidence="6" type="ORF">ACFFN0_08350</name>
</gene>
<feature type="zinc finger region" description="dksA C4-type" evidence="4">
    <location>
        <begin position="81"/>
        <end position="105"/>
    </location>
</feature>
<evidence type="ECO:0000256" key="1">
    <source>
        <dbReference type="ARBA" id="ARBA00022723"/>
    </source>
</evidence>
<dbReference type="Pfam" id="PF01258">
    <property type="entry name" value="zf-dskA_traR"/>
    <property type="match status" value="1"/>
</dbReference>
<keyword evidence="2" id="KW-0863">Zinc-finger</keyword>